<dbReference type="EMBL" id="MU858091">
    <property type="protein sequence ID" value="KAK4214631.1"/>
    <property type="molecule type" value="Genomic_DNA"/>
</dbReference>
<accession>A0AAN6Y9G6</accession>
<comment type="caution">
    <text evidence="2">The sequence shown here is derived from an EMBL/GenBank/DDBJ whole genome shotgun (WGS) entry which is preliminary data.</text>
</comment>
<evidence type="ECO:0000313" key="3">
    <source>
        <dbReference type="Proteomes" id="UP001301769"/>
    </source>
</evidence>
<reference evidence="2" key="1">
    <citation type="journal article" date="2023" name="Mol. Phylogenet. Evol.">
        <title>Genome-scale phylogeny and comparative genomics of the fungal order Sordariales.</title>
        <authorList>
            <person name="Hensen N."/>
            <person name="Bonometti L."/>
            <person name="Westerberg I."/>
            <person name="Brannstrom I.O."/>
            <person name="Guillou S."/>
            <person name="Cros-Aarteil S."/>
            <person name="Calhoun S."/>
            <person name="Haridas S."/>
            <person name="Kuo A."/>
            <person name="Mondo S."/>
            <person name="Pangilinan J."/>
            <person name="Riley R."/>
            <person name="LaButti K."/>
            <person name="Andreopoulos B."/>
            <person name="Lipzen A."/>
            <person name="Chen C."/>
            <person name="Yan M."/>
            <person name="Daum C."/>
            <person name="Ng V."/>
            <person name="Clum A."/>
            <person name="Steindorff A."/>
            <person name="Ohm R.A."/>
            <person name="Martin F."/>
            <person name="Silar P."/>
            <person name="Natvig D.O."/>
            <person name="Lalanne C."/>
            <person name="Gautier V."/>
            <person name="Ament-Velasquez S.L."/>
            <person name="Kruys A."/>
            <person name="Hutchinson M.I."/>
            <person name="Powell A.J."/>
            <person name="Barry K."/>
            <person name="Miller A.N."/>
            <person name="Grigoriev I.V."/>
            <person name="Debuchy R."/>
            <person name="Gladieux P."/>
            <person name="Hiltunen Thoren M."/>
            <person name="Johannesson H."/>
        </authorList>
    </citation>
    <scope>NUCLEOTIDE SEQUENCE</scope>
    <source>
        <strain evidence="2">PSN293</strain>
    </source>
</reference>
<reference evidence="2" key="2">
    <citation type="submission" date="2023-05" db="EMBL/GenBank/DDBJ databases">
        <authorList>
            <consortium name="Lawrence Berkeley National Laboratory"/>
            <person name="Steindorff A."/>
            <person name="Hensen N."/>
            <person name="Bonometti L."/>
            <person name="Westerberg I."/>
            <person name="Brannstrom I.O."/>
            <person name="Guillou S."/>
            <person name="Cros-Aarteil S."/>
            <person name="Calhoun S."/>
            <person name="Haridas S."/>
            <person name="Kuo A."/>
            <person name="Mondo S."/>
            <person name="Pangilinan J."/>
            <person name="Riley R."/>
            <person name="Labutti K."/>
            <person name="Andreopoulos B."/>
            <person name="Lipzen A."/>
            <person name="Chen C."/>
            <person name="Yanf M."/>
            <person name="Daum C."/>
            <person name="Ng V."/>
            <person name="Clum A."/>
            <person name="Ohm R."/>
            <person name="Martin F."/>
            <person name="Silar P."/>
            <person name="Natvig D."/>
            <person name="Lalanne C."/>
            <person name="Gautier V."/>
            <person name="Ament-Velasquez S.L."/>
            <person name="Kruys A."/>
            <person name="Hutchinson M.I."/>
            <person name="Powell A.J."/>
            <person name="Barry K."/>
            <person name="Miller A.N."/>
            <person name="Grigoriev I.V."/>
            <person name="Debuchy R."/>
            <person name="Gladieux P."/>
            <person name="Thoren M.H."/>
            <person name="Johannesson H."/>
        </authorList>
    </citation>
    <scope>NUCLEOTIDE SEQUENCE</scope>
    <source>
        <strain evidence="2">PSN293</strain>
    </source>
</reference>
<feature type="domain" description="2EXR" evidence="1">
    <location>
        <begin position="14"/>
        <end position="116"/>
    </location>
</feature>
<keyword evidence="3" id="KW-1185">Reference proteome</keyword>
<gene>
    <name evidence="2" type="ORF">QBC37DRAFT_420957</name>
</gene>
<evidence type="ECO:0000313" key="2">
    <source>
        <dbReference type="EMBL" id="KAK4214631.1"/>
    </source>
</evidence>
<dbReference type="Pfam" id="PF20150">
    <property type="entry name" value="2EXR"/>
    <property type="match status" value="1"/>
</dbReference>
<proteinExistence type="predicted"/>
<dbReference type="AlphaFoldDB" id="A0AAN6Y9G6"/>
<dbReference type="InterPro" id="IPR045518">
    <property type="entry name" value="2EXR"/>
</dbReference>
<protein>
    <recommendedName>
        <fullName evidence="1">2EXR domain-containing protein</fullName>
    </recommendedName>
</protein>
<sequence>MPTSTTEPSSPGTFTLFALLPFELRDQIWNDALPEPPSSPALYAYRGSGLWQPFDVAEADPGYIPGTDNLGFRFRTELLDPLDNQIHPLSLSLVGVNREARLVALKWIDKHGIQYNLKSPPQNLTDSHFAQQMTFFRPFQRKVDALYIPHSKWDAFCVEPTDRSFQPDLLGKIIVIYGHELECIAIPHSLLEESERHDLSLLPAMIDQWLPNVRRLYVVFDKERLGVSNRWDRRLPNAVRALRSFLAGPDPRIEQGPWRWELLQGGHIAWNHTAQDFDYMEEKKEAGELLTGNVLSGLLYDRRLLQRIVELLDNCGFREELIRNGIQRLEVTPVLAVRR</sequence>
<name>A0AAN6Y9G6_9PEZI</name>
<evidence type="ECO:0000259" key="1">
    <source>
        <dbReference type="Pfam" id="PF20150"/>
    </source>
</evidence>
<dbReference type="Proteomes" id="UP001301769">
    <property type="component" value="Unassembled WGS sequence"/>
</dbReference>
<organism evidence="2 3">
    <name type="scientific">Rhypophila decipiens</name>
    <dbReference type="NCBI Taxonomy" id="261697"/>
    <lineage>
        <taxon>Eukaryota</taxon>
        <taxon>Fungi</taxon>
        <taxon>Dikarya</taxon>
        <taxon>Ascomycota</taxon>
        <taxon>Pezizomycotina</taxon>
        <taxon>Sordariomycetes</taxon>
        <taxon>Sordariomycetidae</taxon>
        <taxon>Sordariales</taxon>
        <taxon>Naviculisporaceae</taxon>
        <taxon>Rhypophila</taxon>
    </lineage>
</organism>